<protein>
    <recommendedName>
        <fullName evidence="4">MerC domain-containing protein</fullName>
    </recommendedName>
</protein>
<sequence>MTKVLLGFQVFTSSLIHLLCCGLPLLISIGGGLGVFMAIQAYTPVLFVVQLIVFGLTFYQLYKPAIGLKKGIRKQRAVFWVISVVSIALFFYPPVHWFKSEETQLKQAQMERFFKHKTR</sequence>
<dbReference type="RefSeq" id="WP_340238652.1">
    <property type="nucleotide sequence ID" value="NZ_JBBEWC010000010.1"/>
</dbReference>
<reference evidence="3" key="1">
    <citation type="journal article" date="2019" name="Int. J. Syst. Evol. Microbiol.">
        <title>The Global Catalogue of Microorganisms (GCM) 10K type strain sequencing project: providing services to taxonomists for standard genome sequencing and annotation.</title>
        <authorList>
            <consortium name="The Broad Institute Genomics Platform"/>
            <consortium name="The Broad Institute Genome Sequencing Center for Infectious Disease"/>
            <person name="Wu L."/>
            <person name="Ma J."/>
        </authorList>
    </citation>
    <scope>NUCLEOTIDE SEQUENCE [LARGE SCALE GENOMIC DNA]</scope>
    <source>
        <strain evidence="3">KCTC 52344</strain>
    </source>
</reference>
<keyword evidence="3" id="KW-1185">Reference proteome</keyword>
<keyword evidence="1" id="KW-1133">Transmembrane helix</keyword>
<dbReference type="Gene3D" id="1.10.287.910">
    <property type="entry name" value="bacterial mercury transporter, merf"/>
    <property type="match status" value="1"/>
</dbReference>
<comment type="caution">
    <text evidence="2">The sequence shown here is derived from an EMBL/GenBank/DDBJ whole genome shotgun (WGS) entry which is preliminary data.</text>
</comment>
<keyword evidence="1" id="KW-0472">Membrane</keyword>
<evidence type="ECO:0008006" key="4">
    <source>
        <dbReference type="Google" id="ProtNLM"/>
    </source>
</evidence>
<feature type="transmembrane region" description="Helical" evidence="1">
    <location>
        <begin position="45"/>
        <end position="65"/>
    </location>
</feature>
<gene>
    <name evidence="2" type="ORF">ACFSR2_24180</name>
</gene>
<dbReference type="Proteomes" id="UP001597510">
    <property type="component" value="Unassembled WGS sequence"/>
</dbReference>
<accession>A0ABW5JD70</accession>
<keyword evidence="1" id="KW-0812">Transmembrane</keyword>
<name>A0ABW5JD70_9BACT</name>
<organism evidence="2 3">
    <name type="scientific">Emticicia soli</name>
    <dbReference type="NCBI Taxonomy" id="2027878"/>
    <lineage>
        <taxon>Bacteria</taxon>
        <taxon>Pseudomonadati</taxon>
        <taxon>Bacteroidota</taxon>
        <taxon>Cytophagia</taxon>
        <taxon>Cytophagales</taxon>
        <taxon>Leadbetterellaceae</taxon>
        <taxon>Emticicia</taxon>
    </lineage>
</organism>
<feature type="transmembrane region" description="Helical" evidence="1">
    <location>
        <begin position="77"/>
        <end position="95"/>
    </location>
</feature>
<proteinExistence type="predicted"/>
<evidence type="ECO:0000313" key="2">
    <source>
        <dbReference type="EMBL" id="MFD2524021.1"/>
    </source>
</evidence>
<evidence type="ECO:0000313" key="3">
    <source>
        <dbReference type="Proteomes" id="UP001597510"/>
    </source>
</evidence>
<feature type="transmembrane region" description="Helical" evidence="1">
    <location>
        <begin position="15"/>
        <end position="39"/>
    </location>
</feature>
<dbReference type="EMBL" id="JBHULC010000039">
    <property type="protein sequence ID" value="MFD2524021.1"/>
    <property type="molecule type" value="Genomic_DNA"/>
</dbReference>
<evidence type="ECO:0000256" key="1">
    <source>
        <dbReference type="SAM" id="Phobius"/>
    </source>
</evidence>